<dbReference type="STRING" id="644358.A0A0C4DNQ0"/>
<evidence type="ECO:0000256" key="4">
    <source>
        <dbReference type="ARBA" id="ARBA00023136"/>
    </source>
</evidence>
<dbReference type="PANTHER" id="PTHR33048">
    <property type="entry name" value="PTH11-LIKE INTEGRAL MEMBRANE PROTEIN (AFU_ORTHOLOGUE AFUA_5G11245)"/>
    <property type="match status" value="1"/>
</dbReference>
<dbReference type="InterPro" id="IPR049326">
    <property type="entry name" value="Rhodopsin_dom_fungi"/>
</dbReference>
<reference evidence="11" key="1">
    <citation type="submission" date="2010-05" db="EMBL/GenBank/DDBJ databases">
        <title>The genome sequence of Magnaporthe poae strain ATCC 64411.</title>
        <authorList>
            <person name="Ma L.-J."/>
            <person name="Dead R."/>
            <person name="Young S."/>
            <person name="Zeng Q."/>
            <person name="Koehrsen M."/>
            <person name="Alvarado L."/>
            <person name="Berlin A."/>
            <person name="Chapman S.B."/>
            <person name="Chen Z."/>
            <person name="Freedman E."/>
            <person name="Gellesch M."/>
            <person name="Goldberg J."/>
            <person name="Griggs A."/>
            <person name="Gujja S."/>
            <person name="Heilman E.R."/>
            <person name="Heiman D."/>
            <person name="Hepburn T."/>
            <person name="Howarth C."/>
            <person name="Jen D."/>
            <person name="Larson L."/>
            <person name="Mehta T."/>
            <person name="Neiman D."/>
            <person name="Pearson M."/>
            <person name="Roberts A."/>
            <person name="Saif S."/>
            <person name="Shea T."/>
            <person name="Shenoy N."/>
            <person name="Sisk P."/>
            <person name="Stolte C."/>
            <person name="Sykes S."/>
            <person name="Walk T."/>
            <person name="White J."/>
            <person name="Yandava C."/>
            <person name="Haas B."/>
            <person name="Nusbaum C."/>
            <person name="Birren B."/>
        </authorList>
    </citation>
    <scope>NUCLEOTIDE SEQUENCE [LARGE SCALE GENOMIC DNA]</scope>
    <source>
        <strain evidence="11">ATCC 64411 / 73-15</strain>
    </source>
</reference>
<sequence>MNSTSGNDTYWNSTLWQGTDQAETLSLAGVNMLLGLSSALGFLILETIAADILYTGSGPDDQESLLLLKIQFISNYVYDPGLYYAKFAMLSFYLSLIPETNARTRWALYGIVAFTVIGFIVSVLGDTFWCGPDPSMNLLPERQEPGQCSVQTSFSLFYTTWALHFTSETMIFLFPFPVVTRMKLERRARIALYALFCLGLLTLGMSLSRLLVFMRAAVGELDPKVLYILWPAELCSSLIVVGLSACRPLLTRVTHFFHGAWSNTAQALGVSSRGTGSGQQGSGGGASMPQIATIGSGRAIKARGGDSQWLVETRVEESESDGYYVEGGGGGPSIGETNYSRRSATDQDSTKMLVLDPILMEDLGRETKLG</sequence>
<dbReference type="OMA" id="NNWSIEN"/>
<reference evidence="10" key="5">
    <citation type="submission" date="2015-06" db="UniProtKB">
        <authorList>
            <consortium name="EnsemblFungi"/>
        </authorList>
    </citation>
    <scope>IDENTIFICATION</scope>
    <source>
        <strain evidence="10">ATCC 64411</strain>
    </source>
</reference>
<feature type="domain" description="Rhodopsin" evidence="8">
    <location>
        <begin position="63"/>
        <end position="252"/>
    </location>
</feature>
<name>A0A0C4DNQ0_MAGP6</name>
<organism evidence="10 11">
    <name type="scientific">Magnaporthiopsis poae (strain ATCC 64411 / 73-15)</name>
    <name type="common">Kentucky bluegrass fungus</name>
    <name type="synonym">Magnaporthe poae</name>
    <dbReference type="NCBI Taxonomy" id="644358"/>
    <lineage>
        <taxon>Eukaryota</taxon>
        <taxon>Fungi</taxon>
        <taxon>Dikarya</taxon>
        <taxon>Ascomycota</taxon>
        <taxon>Pezizomycotina</taxon>
        <taxon>Sordariomycetes</taxon>
        <taxon>Sordariomycetidae</taxon>
        <taxon>Magnaporthales</taxon>
        <taxon>Magnaporthaceae</taxon>
        <taxon>Magnaporthiopsis</taxon>
    </lineage>
</organism>
<comment type="similarity">
    <text evidence="5">Belongs to the SAT4 family.</text>
</comment>
<feature type="transmembrane region" description="Helical" evidence="7">
    <location>
        <begin position="76"/>
        <end position="94"/>
    </location>
</feature>
<evidence type="ECO:0000256" key="5">
    <source>
        <dbReference type="ARBA" id="ARBA00038359"/>
    </source>
</evidence>
<reference evidence="9" key="3">
    <citation type="submission" date="2011-03" db="EMBL/GenBank/DDBJ databases">
        <title>Annotation of Magnaporthe poae ATCC 64411.</title>
        <authorList>
            <person name="Ma L.-J."/>
            <person name="Dead R."/>
            <person name="Young S.K."/>
            <person name="Zeng Q."/>
            <person name="Gargeya S."/>
            <person name="Fitzgerald M."/>
            <person name="Haas B."/>
            <person name="Abouelleil A."/>
            <person name="Alvarado L."/>
            <person name="Arachchi H.M."/>
            <person name="Berlin A."/>
            <person name="Brown A."/>
            <person name="Chapman S.B."/>
            <person name="Chen Z."/>
            <person name="Dunbar C."/>
            <person name="Freedman E."/>
            <person name="Gearin G."/>
            <person name="Gellesch M."/>
            <person name="Goldberg J."/>
            <person name="Griggs A."/>
            <person name="Gujja S."/>
            <person name="Heiman D."/>
            <person name="Howarth C."/>
            <person name="Larson L."/>
            <person name="Lui A."/>
            <person name="MacDonald P.J.P."/>
            <person name="Mehta T."/>
            <person name="Montmayeur A."/>
            <person name="Murphy C."/>
            <person name="Neiman D."/>
            <person name="Pearson M."/>
            <person name="Priest M."/>
            <person name="Roberts A."/>
            <person name="Saif S."/>
            <person name="Shea T."/>
            <person name="Shenoy N."/>
            <person name="Sisk P."/>
            <person name="Stolte C."/>
            <person name="Sykes S."/>
            <person name="Yandava C."/>
            <person name="Wortman J."/>
            <person name="Nusbaum C."/>
            <person name="Birren B."/>
        </authorList>
    </citation>
    <scope>NUCLEOTIDE SEQUENCE</scope>
    <source>
        <strain evidence="9">ATCC 64411</strain>
    </source>
</reference>
<feature type="transmembrane region" description="Helical" evidence="7">
    <location>
        <begin position="191"/>
        <end position="213"/>
    </location>
</feature>
<feature type="transmembrane region" description="Helical" evidence="7">
    <location>
        <begin position="225"/>
        <end position="246"/>
    </location>
</feature>
<dbReference type="GO" id="GO:0016020">
    <property type="term" value="C:membrane"/>
    <property type="evidence" value="ECO:0007669"/>
    <property type="project" value="UniProtKB-SubCell"/>
</dbReference>
<dbReference type="EnsemblFungi" id="MAPG_01444T0">
    <property type="protein sequence ID" value="MAPG_01444T0"/>
    <property type="gene ID" value="MAPG_01444"/>
</dbReference>
<dbReference type="Proteomes" id="UP000011715">
    <property type="component" value="Unassembled WGS sequence"/>
</dbReference>
<dbReference type="InterPro" id="IPR052337">
    <property type="entry name" value="SAT4-like"/>
</dbReference>
<evidence type="ECO:0000256" key="3">
    <source>
        <dbReference type="ARBA" id="ARBA00022989"/>
    </source>
</evidence>
<feature type="transmembrane region" description="Helical" evidence="7">
    <location>
        <begin position="161"/>
        <end position="179"/>
    </location>
</feature>
<keyword evidence="11" id="KW-1185">Reference proteome</keyword>
<dbReference type="PANTHER" id="PTHR33048:SF92">
    <property type="entry name" value="INTEGRAL MEMBRANE PROTEIN"/>
    <property type="match status" value="1"/>
</dbReference>
<dbReference type="EMBL" id="ADBL01000348">
    <property type="status" value="NOT_ANNOTATED_CDS"/>
    <property type="molecule type" value="Genomic_DNA"/>
</dbReference>
<proteinExistence type="inferred from homology"/>
<dbReference type="AlphaFoldDB" id="A0A0C4DNQ0"/>
<evidence type="ECO:0000256" key="2">
    <source>
        <dbReference type="ARBA" id="ARBA00022692"/>
    </source>
</evidence>
<evidence type="ECO:0000313" key="10">
    <source>
        <dbReference type="EnsemblFungi" id="MAPG_01444T0"/>
    </source>
</evidence>
<reference evidence="9" key="2">
    <citation type="submission" date="2010-05" db="EMBL/GenBank/DDBJ databases">
        <title>The Genome Sequence of Magnaporthe poae strain ATCC 64411.</title>
        <authorList>
            <consortium name="The Broad Institute Genome Sequencing Platform"/>
            <consortium name="Broad Institute Genome Sequencing Center for Infectious Disease"/>
            <person name="Ma L.-J."/>
            <person name="Dead R."/>
            <person name="Young S."/>
            <person name="Zeng Q."/>
            <person name="Koehrsen M."/>
            <person name="Alvarado L."/>
            <person name="Berlin A."/>
            <person name="Chapman S.B."/>
            <person name="Chen Z."/>
            <person name="Freedman E."/>
            <person name="Gellesch M."/>
            <person name="Goldberg J."/>
            <person name="Griggs A."/>
            <person name="Gujja S."/>
            <person name="Heilman E.R."/>
            <person name="Heiman D."/>
            <person name="Hepburn T."/>
            <person name="Howarth C."/>
            <person name="Jen D."/>
            <person name="Larson L."/>
            <person name="Mehta T."/>
            <person name="Neiman D."/>
            <person name="Pearson M."/>
            <person name="Roberts A."/>
            <person name="Saif S."/>
            <person name="Shea T."/>
            <person name="Shenoy N."/>
            <person name="Sisk P."/>
            <person name="Stolte C."/>
            <person name="Sykes S."/>
            <person name="Walk T."/>
            <person name="White J."/>
            <person name="Yandava C."/>
            <person name="Haas B."/>
            <person name="Nusbaum C."/>
            <person name="Birren B."/>
        </authorList>
    </citation>
    <scope>NUCLEOTIDE SEQUENCE</scope>
    <source>
        <strain evidence="9">ATCC 64411</strain>
    </source>
</reference>
<feature type="transmembrane region" description="Helical" evidence="7">
    <location>
        <begin position="33"/>
        <end position="56"/>
    </location>
</feature>
<evidence type="ECO:0000256" key="6">
    <source>
        <dbReference type="SAM" id="MobiDB-lite"/>
    </source>
</evidence>
<dbReference type="VEuPathDB" id="FungiDB:MAPG_01444"/>
<accession>A0A0C4DNQ0</accession>
<evidence type="ECO:0000256" key="7">
    <source>
        <dbReference type="SAM" id="Phobius"/>
    </source>
</evidence>
<dbReference type="OrthoDB" id="444631at2759"/>
<feature type="transmembrane region" description="Helical" evidence="7">
    <location>
        <begin position="106"/>
        <end position="129"/>
    </location>
</feature>
<keyword evidence="4 7" id="KW-0472">Membrane</keyword>
<feature type="region of interest" description="Disordered" evidence="6">
    <location>
        <begin position="321"/>
        <end position="348"/>
    </location>
</feature>
<dbReference type="EMBL" id="GL876966">
    <property type="protein sequence ID" value="KLU82372.1"/>
    <property type="molecule type" value="Genomic_DNA"/>
</dbReference>
<dbReference type="Pfam" id="PF20684">
    <property type="entry name" value="Fung_rhodopsin"/>
    <property type="match status" value="1"/>
</dbReference>
<reference evidence="10" key="4">
    <citation type="journal article" date="2015" name="G3 (Bethesda)">
        <title>Genome sequences of three phytopathogenic species of the Magnaporthaceae family of fungi.</title>
        <authorList>
            <person name="Okagaki L.H."/>
            <person name="Nunes C.C."/>
            <person name="Sailsbery J."/>
            <person name="Clay B."/>
            <person name="Brown D."/>
            <person name="John T."/>
            <person name="Oh Y."/>
            <person name="Young N."/>
            <person name="Fitzgerald M."/>
            <person name="Haas B.J."/>
            <person name="Zeng Q."/>
            <person name="Young S."/>
            <person name="Adiconis X."/>
            <person name="Fan L."/>
            <person name="Levin J.Z."/>
            <person name="Mitchell T.K."/>
            <person name="Okubara P.A."/>
            <person name="Farman M.L."/>
            <person name="Kohn L.M."/>
            <person name="Birren B."/>
            <person name="Ma L.-J."/>
            <person name="Dean R.A."/>
        </authorList>
    </citation>
    <scope>NUCLEOTIDE SEQUENCE</scope>
    <source>
        <strain evidence="10">ATCC 64411 / 73-15</strain>
    </source>
</reference>
<evidence type="ECO:0000259" key="8">
    <source>
        <dbReference type="Pfam" id="PF20684"/>
    </source>
</evidence>
<protein>
    <recommendedName>
        <fullName evidence="8">Rhodopsin domain-containing protein</fullName>
    </recommendedName>
</protein>
<evidence type="ECO:0000313" key="9">
    <source>
        <dbReference type="EMBL" id="KLU82372.1"/>
    </source>
</evidence>
<evidence type="ECO:0000313" key="11">
    <source>
        <dbReference type="Proteomes" id="UP000011715"/>
    </source>
</evidence>
<dbReference type="eggNOG" id="ENOG502SAPN">
    <property type="taxonomic scope" value="Eukaryota"/>
</dbReference>
<comment type="subcellular location">
    <subcellularLocation>
        <location evidence="1">Membrane</location>
        <topology evidence="1">Multi-pass membrane protein</topology>
    </subcellularLocation>
</comment>
<evidence type="ECO:0000256" key="1">
    <source>
        <dbReference type="ARBA" id="ARBA00004141"/>
    </source>
</evidence>
<gene>
    <name evidence="9" type="ORF">MAPG_01444</name>
</gene>
<keyword evidence="2 7" id="KW-0812">Transmembrane</keyword>
<keyword evidence="3 7" id="KW-1133">Transmembrane helix</keyword>